<feature type="site" description="Electron transfer via tryptophanyl radical" evidence="6">
    <location>
        <position position="401"/>
    </location>
</feature>
<dbReference type="PANTHER" id="PTHR11455">
    <property type="entry name" value="CRYPTOCHROME"/>
    <property type="match status" value="1"/>
</dbReference>
<evidence type="ECO:0000256" key="4">
    <source>
        <dbReference type="ARBA" id="ARBA00022991"/>
    </source>
</evidence>
<dbReference type="PANTHER" id="PTHR11455:SF18">
    <property type="entry name" value="SI:CH1073-390K14.1"/>
    <property type="match status" value="1"/>
</dbReference>
<dbReference type="Gene3D" id="1.10.579.10">
    <property type="entry name" value="DNA Cyclobutane Dipyrimidine Photolyase, subunit A, domain 3"/>
    <property type="match status" value="1"/>
</dbReference>
<feature type="binding site" evidence="5">
    <location>
        <position position="366"/>
    </location>
    <ligand>
        <name>FAD</name>
        <dbReference type="ChEBI" id="CHEBI:57692"/>
    </ligand>
</feature>
<dbReference type="AlphaFoldDB" id="A0A4C2E972"/>
<reference evidence="9 10" key="1">
    <citation type="submission" date="2019-01" db="EMBL/GenBank/DDBJ databases">
        <title>Draft Genome Sequencing of Zygosaccharomyces mellis Ca-7.</title>
        <authorList>
            <person name="Shiwa Y."/>
            <person name="Kanesaki Y."/>
            <person name="Ishige T."/>
            <person name="Mura K."/>
            <person name="Hori T."/>
            <person name="Tamura T."/>
        </authorList>
    </citation>
    <scope>NUCLEOTIDE SEQUENCE [LARGE SCALE GENOMIC DNA]</scope>
    <source>
        <strain evidence="9 10">Ca-7</strain>
    </source>
</reference>
<evidence type="ECO:0000256" key="5">
    <source>
        <dbReference type="PIRSR" id="PIRSR602081-1"/>
    </source>
</evidence>
<dbReference type="OrthoDB" id="435881at2759"/>
<dbReference type="SUPFAM" id="SSF48173">
    <property type="entry name" value="Cryptochrome/photolyase FAD-binding domain"/>
    <property type="match status" value="1"/>
</dbReference>
<organism evidence="9 10">
    <name type="scientific">Zygosaccharomyces mellis</name>
    <dbReference type="NCBI Taxonomy" id="42258"/>
    <lineage>
        <taxon>Eukaryota</taxon>
        <taxon>Fungi</taxon>
        <taxon>Dikarya</taxon>
        <taxon>Ascomycota</taxon>
        <taxon>Saccharomycotina</taxon>
        <taxon>Saccharomycetes</taxon>
        <taxon>Saccharomycetales</taxon>
        <taxon>Saccharomycetaceae</taxon>
        <taxon>Zygosaccharomyces</taxon>
    </lineage>
</organism>
<dbReference type="GO" id="GO:0003904">
    <property type="term" value="F:deoxyribodipyrimidine photo-lyase activity"/>
    <property type="evidence" value="ECO:0007669"/>
    <property type="project" value="TreeGrafter"/>
</dbReference>
<dbReference type="Proteomes" id="UP000301737">
    <property type="component" value="Unassembled WGS sequence"/>
</dbReference>
<feature type="binding site" evidence="5">
    <location>
        <begin position="369"/>
        <end position="376"/>
    </location>
    <ligand>
        <name>FAD</name>
        <dbReference type="ChEBI" id="CHEBI:57692"/>
    </ligand>
</feature>
<dbReference type="SUPFAM" id="SSF52425">
    <property type="entry name" value="Cryptochrome/photolyase, N-terminal domain"/>
    <property type="match status" value="1"/>
</dbReference>
<evidence type="ECO:0000256" key="1">
    <source>
        <dbReference type="ARBA" id="ARBA00005862"/>
    </source>
</evidence>
<dbReference type="InterPro" id="IPR036134">
    <property type="entry name" value="Crypto/Photolyase_FAD-like_sf"/>
</dbReference>
<evidence type="ECO:0000256" key="6">
    <source>
        <dbReference type="PIRSR" id="PIRSR602081-2"/>
    </source>
</evidence>
<protein>
    <recommendedName>
        <fullName evidence="8">Photolyase/cryptochrome alpha/beta domain-containing protein</fullName>
    </recommendedName>
</protein>
<evidence type="ECO:0000313" key="9">
    <source>
        <dbReference type="EMBL" id="GCF00756.1"/>
    </source>
</evidence>
<dbReference type="EMBL" id="BIMX01000021">
    <property type="protein sequence ID" value="GCF00756.1"/>
    <property type="molecule type" value="Genomic_DNA"/>
</dbReference>
<evidence type="ECO:0000259" key="8">
    <source>
        <dbReference type="PROSITE" id="PS51645"/>
    </source>
</evidence>
<feature type="compositionally biased region" description="Polar residues" evidence="7">
    <location>
        <begin position="523"/>
        <end position="540"/>
    </location>
</feature>
<dbReference type="GO" id="GO:0005634">
    <property type="term" value="C:nucleus"/>
    <property type="evidence" value="ECO:0007669"/>
    <property type="project" value="TreeGrafter"/>
</dbReference>
<feature type="site" description="Electron transfer via tryptophanyl radical" evidence="6">
    <location>
        <position position="477"/>
    </location>
</feature>
<dbReference type="Pfam" id="PF03441">
    <property type="entry name" value="FAD_binding_7"/>
    <property type="match status" value="1"/>
</dbReference>
<dbReference type="GO" id="GO:0043153">
    <property type="term" value="P:entrainment of circadian clock by photoperiod"/>
    <property type="evidence" value="ECO:0007669"/>
    <property type="project" value="TreeGrafter"/>
</dbReference>
<dbReference type="Gene3D" id="1.25.40.80">
    <property type="match status" value="1"/>
</dbReference>
<keyword evidence="10" id="KW-1185">Reference proteome</keyword>
<keyword evidence="2 5" id="KW-0285">Flavoprotein</keyword>
<feature type="region of interest" description="Disordered" evidence="7">
    <location>
        <begin position="523"/>
        <end position="545"/>
    </location>
</feature>
<dbReference type="PROSITE" id="PS00394">
    <property type="entry name" value="DNA_PHOTOLYASES_1_1"/>
    <property type="match status" value="1"/>
</dbReference>
<evidence type="ECO:0000256" key="3">
    <source>
        <dbReference type="ARBA" id="ARBA00022827"/>
    </source>
</evidence>
<feature type="binding site" evidence="5">
    <location>
        <begin position="323"/>
        <end position="327"/>
    </location>
    <ligand>
        <name>FAD</name>
        <dbReference type="ChEBI" id="CHEBI:57692"/>
    </ligand>
</feature>
<feature type="site" description="Electron transfer via tryptophanyl radical" evidence="6">
    <location>
        <position position="454"/>
    </location>
</feature>
<dbReference type="GO" id="GO:0005737">
    <property type="term" value="C:cytoplasm"/>
    <property type="evidence" value="ECO:0007669"/>
    <property type="project" value="TreeGrafter"/>
</dbReference>
<dbReference type="GO" id="GO:0032922">
    <property type="term" value="P:circadian regulation of gene expression"/>
    <property type="evidence" value="ECO:0007669"/>
    <property type="project" value="TreeGrafter"/>
</dbReference>
<dbReference type="InterPro" id="IPR036155">
    <property type="entry name" value="Crypto/Photolyase_N_sf"/>
</dbReference>
<evidence type="ECO:0000256" key="2">
    <source>
        <dbReference type="ARBA" id="ARBA00022630"/>
    </source>
</evidence>
<proteinExistence type="inferred from homology"/>
<feature type="binding site" evidence="5">
    <location>
        <position position="312"/>
    </location>
    <ligand>
        <name>FAD</name>
        <dbReference type="ChEBI" id="CHEBI:57692"/>
    </ligand>
</feature>
<comment type="caution">
    <text evidence="9">The sequence shown here is derived from an EMBL/GenBank/DDBJ whole genome shotgun (WGS) entry which is preliminary data.</text>
</comment>
<dbReference type="GO" id="GO:0006139">
    <property type="term" value="P:nucleobase-containing compound metabolic process"/>
    <property type="evidence" value="ECO:0007669"/>
    <property type="project" value="UniProtKB-ARBA"/>
</dbReference>
<dbReference type="Gene3D" id="3.40.50.620">
    <property type="entry name" value="HUPs"/>
    <property type="match status" value="1"/>
</dbReference>
<accession>A0A4C2E972</accession>
<gene>
    <name evidence="9" type="ORF">ZYGM_002748</name>
</gene>
<sequence>MKREPSCDAEQLPSKKGNYYWDQYLRPDPVYYPHAIDAKRALEFNNGKRKKPYDELQDLISKQNRPGEDFKTVIHWFRNDLRIYDNTGFYTAIKESEKLGSKILTIYTVNQNDWIAHLESDSKLTMMYRSLKSLHGKLSEMQIPLYVLVFDSKTLKLSNSKQFVTWLKDECLKISKSSVYLTANAEYLTDELYRDIGVFSVSDERFQFNVFHDPCIVEPGALKTNQGSQYTVFSPWYKKWCSRVMDGSSPNNLIEPLVPEKRAYNENEEFVGNTFSYRLPSQYVSSAPIPDASEDAAWSRLITFLQVSAGGYQDKDLLPTESSSHLSCYISLGILSARCVVNEAFKLIGSRLVGKSPKDMTPVEQFIREVAWRDFYKNIICFWPYLSMDVPFNLSSLEIRWDNNFSNFQKWCLGNTGFPVVDAIMRKLLQVGYINNRARMITASFLSKNLLIDWRWGEKWFRKHLIDCDLASNVGGWGFISSTGADAQPYFRIFNMERQSRTFDPDGEFIKKWVPELKDSENVHSSNQEVENYPSPITDSKSSRQKALEIYNEGLYG</sequence>
<keyword evidence="4" id="KW-0157">Chromophore</keyword>
<dbReference type="InterPro" id="IPR005101">
    <property type="entry name" value="Cryptochr/Photolyase_FAD-bd"/>
</dbReference>
<dbReference type="Pfam" id="PF00875">
    <property type="entry name" value="DNA_photolyase"/>
    <property type="match status" value="1"/>
</dbReference>
<feature type="domain" description="Photolyase/cryptochrome alpha/beta" evidence="8">
    <location>
        <begin position="71"/>
        <end position="216"/>
    </location>
</feature>
<keyword evidence="3 5" id="KW-0274">FAD</keyword>
<dbReference type="InterPro" id="IPR014729">
    <property type="entry name" value="Rossmann-like_a/b/a_fold"/>
</dbReference>
<feature type="binding site" evidence="5">
    <location>
        <begin position="467"/>
        <end position="469"/>
    </location>
    <ligand>
        <name>FAD</name>
        <dbReference type="ChEBI" id="CHEBI:57692"/>
    </ligand>
</feature>
<dbReference type="InterPro" id="IPR006050">
    <property type="entry name" value="DNA_photolyase_N"/>
</dbReference>
<dbReference type="GO" id="GO:0003677">
    <property type="term" value="F:DNA binding"/>
    <property type="evidence" value="ECO:0007669"/>
    <property type="project" value="TreeGrafter"/>
</dbReference>
<dbReference type="InterPro" id="IPR018394">
    <property type="entry name" value="DNA_photolyase_1_CS_C"/>
</dbReference>
<dbReference type="GO" id="GO:0006950">
    <property type="term" value="P:response to stress"/>
    <property type="evidence" value="ECO:0007669"/>
    <property type="project" value="UniProtKB-ARBA"/>
</dbReference>
<evidence type="ECO:0000313" key="10">
    <source>
        <dbReference type="Proteomes" id="UP000301737"/>
    </source>
</evidence>
<comment type="similarity">
    <text evidence="1">Belongs to the DNA photolyase class-1 family.</text>
</comment>
<dbReference type="GO" id="GO:0071949">
    <property type="term" value="F:FAD binding"/>
    <property type="evidence" value="ECO:0007669"/>
    <property type="project" value="TreeGrafter"/>
</dbReference>
<evidence type="ECO:0000256" key="7">
    <source>
        <dbReference type="SAM" id="MobiDB-lite"/>
    </source>
</evidence>
<comment type="cofactor">
    <cofactor evidence="5">
        <name>FAD</name>
        <dbReference type="ChEBI" id="CHEBI:57692"/>
    </cofactor>
    <text evidence="5">Binds 1 FAD per subunit.</text>
</comment>
<dbReference type="InterPro" id="IPR002081">
    <property type="entry name" value="Cryptochrome/DNA_photolyase_1"/>
</dbReference>
<dbReference type="PRINTS" id="PR00147">
    <property type="entry name" value="DNAPHOTLYASE"/>
</dbReference>
<dbReference type="PROSITE" id="PS00691">
    <property type="entry name" value="DNA_PHOTOLYASES_1_2"/>
    <property type="match status" value="1"/>
</dbReference>
<dbReference type="PROSITE" id="PS51645">
    <property type="entry name" value="PHR_CRY_ALPHA_BETA"/>
    <property type="match status" value="1"/>
</dbReference>
<name>A0A4C2E972_9SACH</name>